<dbReference type="SUPFAM" id="SSF55608">
    <property type="entry name" value="Homing endonucleases"/>
    <property type="match status" value="1"/>
</dbReference>
<evidence type="ECO:0000313" key="5">
    <source>
        <dbReference type="Proteomes" id="UP000265775"/>
    </source>
</evidence>
<reference evidence="3 4" key="1">
    <citation type="submission" date="2016-10" db="EMBL/GenBank/DDBJ databases">
        <authorList>
            <person name="Varghese N."/>
            <person name="Submissions S."/>
        </authorList>
    </citation>
    <scope>NUCLEOTIDE SEQUENCE [LARGE SCALE GENOMIC DNA]</scope>
    <source>
        <strain evidence="3 4">DSM 20219</strain>
    </source>
</reference>
<sequence>MTRKRIVRETGTFARHMGGGFVRTVNGAAWLYMRMPDQPSVTDASGMEERLKAARPMLSILGGLADRTPRVPFAGRKAMKGLYRRVHILAVSGSRPFEPSPTLDPDNRLRLAAEQEGLAVRDRFTLFGVRLNTGGGQGGVKGFLKGVADEDGWTPDDAFEHDLEDVRALMEDAGCRIPSDATMRRAMAFWPTDRKPEGLPVMVEHDHMHTFPDYRSAFVAARMREKVDDCRKWSARIPGSYPLTVVTLGVLPFKGENNTAPGSDWAAGLLDASRCGAVAISVKGLVEPGEMTREQLDKDADKVLDKAYEQAAGGRKANLGVARELEAANGEYQADGKPWPTLVQAHAHAALPMIVEQSNRVPYPGHVGLNPDRQEAAFEDMQIGSDDMIEYDPSPLYWPAPILAFSGLAGCSMTGDDSGRGLDSDLPGAFVGVTEADGQPVYDSPFAASRRSGKAISIIVGSTGSGKSVSLDTPLPVPPQKRFPEGGLVPLRDLEDGDMLYARDGKTYPILGMSPIGDDDMYEIVLSDGQRIKASGDHQWCAWTWRDRNFARTGKHRKSLERRERVRKAQERLRAMAAGHGMDEWWDCERIWREVRPLVAPFAGKGGETWVRNALRFADVPSRMQPGRARNRPGGRFYEPAPLLGHIRDRWEHTVGNGFGVEARALRLARLDGLIADPPAEPIDTAWLLERFGDLGVSKGAFESALRSYDGPRAEPAGTARRMRVAWPAPLALARLADRIGWRYRDEPGSGHGEQTVTTREMLDEGLLADGGQANWAIRATAPVQGVRTDLPIDPWTLGAWLADGSKTGGGFASDPSNGDLDHLENRLRTAGYEVTRSACDPQKTYAKRLVRQLRANGLYGDKHIPEPYFHADVEQRLELVRGLLDQDGAIDRNGSVEFTQSIDHKPIVDGLTRLLRSLGVVVHEATRTKAGYTADGERHETRDRLRLTFTTSLPVFSLPRKRALLPTELRETSKWLYVKGIRPIADCPHRCLSIASPDRTYLIGGYVPTHNTRLGLHVAAQWGRLPDPEHPGVQIPVVFWDPKPKSSDFEPFVRKRGGVVVKLDRPEARGILDPLRCIPRHMTDTIVQTSVAMLSQITGGANPDRAWEMGVSSIVGYGLRHGADCLGECVRLAWEEYSHRGREAKDIDPLVERIRPVLDRAVKNDPLMPLIYGTEPGGRRLSLSQGMTLISAGSLNVITDKEIQGAPTDVQRWVCRMAALGASCLVIGRNGAVVIDEAWSLLQDRFGRSVVDRMGRLARDQHYMVMMLSQKADEFVDAGIEDFVGKVYVLAVGARNEGSGRDSQAQAACRLANQPLDGRMHARMMHDRYVDPDSRAPDWESLYPLRDPETGGLLRGSVAYLQVGDAASAIPVVVRVDGSLD</sequence>
<evidence type="ECO:0000259" key="1">
    <source>
        <dbReference type="PROSITE" id="PS50819"/>
    </source>
</evidence>
<name>A0A395XUG9_BIFLN</name>
<dbReference type="InterPro" id="IPR036844">
    <property type="entry name" value="Hint_dom_sf"/>
</dbReference>
<comment type="caution">
    <text evidence="2">The sequence shown here is derived from an EMBL/GenBank/DDBJ whole genome shotgun (WGS) entry which is preliminary data.</text>
</comment>
<reference evidence="2 5" key="2">
    <citation type="submission" date="2018-08" db="EMBL/GenBank/DDBJ databases">
        <title>A genome reference for cultivated species of the human gut microbiota.</title>
        <authorList>
            <person name="Zou Y."/>
            <person name="Xue W."/>
            <person name="Luo G."/>
        </authorList>
    </citation>
    <scope>NUCLEOTIDE SEQUENCE [LARGE SCALE GENOMIC DNA]</scope>
    <source>
        <strain evidence="2 5">AF11-12</strain>
    </source>
</reference>
<dbReference type="InterPro" id="IPR004042">
    <property type="entry name" value="Intein_endonuc_central"/>
</dbReference>
<protein>
    <recommendedName>
        <fullName evidence="1">DOD-type homing endonuclease domain-containing protein</fullName>
    </recommendedName>
</protein>
<proteinExistence type="predicted"/>
<dbReference type="Proteomes" id="UP000265775">
    <property type="component" value="Unassembled WGS sequence"/>
</dbReference>
<dbReference type="InterPro" id="IPR027434">
    <property type="entry name" value="Homing_endonucl"/>
</dbReference>
<accession>A0A395XUG9</accession>
<dbReference type="Gene3D" id="3.10.28.10">
    <property type="entry name" value="Homing endonucleases"/>
    <property type="match status" value="1"/>
</dbReference>
<dbReference type="EMBL" id="FNRW01000005">
    <property type="protein sequence ID" value="SEB63077.1"/>
    <property type="molecule type" value="Genomic_DNA"/>
</dbReference>
<dbReference type="SUPFAM" id="SSF51294">
    <property type="entry name" value="Hedgehog/intein (Hint) domain"/>
    <property type="match status" value="1"/>
</dbReference>
<dbReference type="SUPFAM" id="SSF52540">
    <property type="entry name" value="P-loop containing nucleoside triphosphate hydrolases"/>
    <property type="match status" value="1"/>
</dbReference>
<feature type="domain" description="DOD-type homing endonuclease" evidence="1">
    <location>
        <begin position="797"/>
        <end position="921"/>
    </location>
</feature>
<organism evidence="2 5">
    <name type="scientific">Bifidobacterium longum</name>
    <dbReference type="NCBI Taxonomy" id="216816"/>
    <lineage>
        <taxon>Bacteria</taxon>
        <taxon>Bacillati</taxon>
        <taxon>Actinomycetota</taxon>
        <taxon>Actinomycetes</taxon>
        <taxon>Bifidobacteriales</taxon>
        <taxon>Bifidobacteriaceae</taxon>
        <taxon>Bifidobacterium</taxon>
    </lineage>
</organism>
<evidence type="ECO:0000313" key="4">
    <source>
        <dbReference type="Proteomes" id="UP000182842"/>
    </source>
</evidence>
<dbReference type="Proteomes" id="UP000182842">
    <property type="component" value="Unassembled WGS sequence"/>
</dbReference>
<gene>
    <name evidence="2" type="ORF">DWV59_10735</name>
    <name evidence="3" type="ORF">SAMN04489748_1599</name>
</gene>
<dbReference type="GeneID" id="69578216"/>
<dbReference type="EMBL" id="QSAR01000017">
    <property type="protein sequence ID" value="RGW63114.1"/>
    <property type="molecule type" value="Genomic_DNA"/>
</dbReference>
<dbReference type="InterPro" id="IPR027417">
    <property type="entry name" value="P-loop_NTPase"/>
</dbReference>
<dbReference type="PROSITE" id="PS50819">
    <property type="entry name" value="INTEIN_ENDONUCLEASE"/>
    <property type="match status" value="1"/>
</dbReference>
<evidence type="ECO:0000313" key="2">
    <source>
        <dbReference type="EMBL" id="RGW63114.1"/>
    </source>
</evidence>
<evidence type="ECO:0000313" key="3">
    <source>
        <dbReference type="EMBL" id="SEB63077.1"/>
    </source>
</evidence>
<dbReference type="RefSeq" id="WP_013582684.1">
    <property type="nucleotide sequence ID" value="NZ_FNRW01000005.1"/>
</dbReference>
<dbReference type="GO" id="GO:0004519">
    <property type="term" value="F:endonuclease activity"/>
    <property type="evidence" value="ECO:0007669"/>
    <property type="project" value="InterPro"/>
</dbReference>